<evidence type="ECO:0000313" key="1">
    <source>
        <dbReference type="EMBL" id="KAJ8976318.1"/>
    </source>
</evidence>
<organism evidence="1 2">
    <name type="scientific">Molorchus minor</name>
    <dbReference type="NCBI Taxonomy" id="1323400"/>
    <lineage>
        <taxon>Eukaryota</taxon>
        <taxon>Metazoa</taxon>
        <taxon>Ecdysozoa</taxon>
        <taxon>Arthropoda</taxon>
        <taxon>Hexapoda</taxon>
        <taxon>Insecta</taxon>
        <taxon>Pterygota</taxon>
        <taxon>Neoptera</taxon>
        <taxon>Endopterygota</taxon>
        <taxon>Coleoptera</taxon>
        <taxon>Polyphaga</taxon>
        <taxon>Cucujiformia</taxon>
        <taxon>Chrysomeloidea</taxon>
        <taxon>Cerambycidae</taxon>
        <taxon>Lamiinae</taxon>
        <taxon>Monochamini</taxon>
        <taxon>Molorchus</taxon>
    </lineage>
</organism>
<protein>
    <submittedName>
        <fullName evidence="1">Uncharacterized protein</fullName>
    </submittedName>
</protein>
<reference evidence="1" key="1">
    <citation type="journal article" date="2023" name="Insect Mol. Biol.">
        <title>Genome sequencing provides insights into the evolution of gene families encoding plant cell wall-degrading enzymes in longhorned beetles.</title>
        <authorList>
            <person name="Shin N.R."/>
            <person name="Okamura Y."/>
            <person name="Kirsch R."/>
            <person name="Pauchet Y."/>
        </authorList>
    </citation>
    <scope>NUCLEOTIDE SEQUENCE</scope>
    <source>
        <strain evidence="1">MMC_N1</strain>
    </source>
</reference>
<comment type="caution">
    <text evidence="1">The sequence shown here is derived from an EMBL/GenBank/DDBJ whole genome shotgun (WGS) entry which is preliminary data.</text>
</comment>
<sequence length="336" mass="36522">MKSPHPPDTIGIRGLLRSQSAEGVYLGDSSPVTILMSLRFIPKRHLVSLSELRPFHMGLCWSSFMAETPIEYGTPSMGSGPIGYIADPSLASLSASSFPRDPGQALASGSNYLEDLLGDVPLATVRPFEGCGCNMMVLHLTMPFRISIFPVFLLVGVSLSRHVSYYEDTSALQPIVTQTQEHRICAELCMSGLGGAPCGDDCEDLIPQGLPVQSLPGNTTVDFGAVTRQNSCTVLCENNLGYPLCACSAAPKTTKPDFVKICSFYCVNYEYRIYGCQACHLYNSTVFRTLSDSLSEDDQQDDHPVVNWELWCQKMCQDGDGGAACNCDLLPMSLNI</sequence>
<dbReference type="EMBL" id="JAPWTJ010000697">
    <property type="protein sequence ID" value="KAJ8976318.1"/>
    <property type="molecule type" value="Genomic_DNA"/>
</dbReference>
<proteinExistence type="predicted"/>
<accession>A0ABQ9JED1</accession>
<evidence type="ECO:0000313" key="2">
    <source>
        <dbReference type="Proteomes" id="UP001162164"/>
    </source>
</evidence>
<keyword evidence="2" id="KW-1185">Reference proteome</keyword>
<name>A0ABQ9JED1_9CUCU</name>
<gene>
    <name evidence="1" type="ORF">NQ317_010272</name>
</gene>
<dbReference type="Proteomes" id="UP001162164">
    <property type="component" value="Unassembled WGS sequence"/>
</dbReference>